<dbReference type="Pfam" id="PF03576">
    <property type="entry name" value="Peptidase_S58"/>
    <property type="match status" value="1"/>
</dbReference>
<sequence length="378" mass="40507">MKTTYYFLIIALILSATMDAQNKRLRDYGIEIGVLKTGKLNAITDVEGVTVGHETIIEGDNVRTGVTAIIPHQGNVFQNKVPAAIYIGNGFGKLAGYSQVKELGNIETPIILTNTLSVAPGMEGLISYTLNQEENKNVSSVNSVVGETNDGWLNDIRGRHVTEQHILNAIANAKSGSVEEGNVGAGTGTICFGYKGGIGTSSRVLPESLGGYTVGVLVQTNFGGVLEINGVPIAKELQKYPYRDKILNDADGSCMIVVMTNAPLNARNLERIAKRAMIGLGKTGGIASNGSGDYVIAVSTANENLIPYQSKSMFNEKKEVRNDDMSPLFLATIESTEEAILNSLFAAKTITGRDGHAVNSLPIDKVLELMHKYNKVKN</sequence>
<evidence type="ECO:0000313" key="2">
    <source>
        <dbReference type="EMBL" id="TJY36032.1"/>
    </source>
</evidence>
<dbReference type="InterPro" id="IPR016117">
    <property type="entry name" value="ArgJ-like_dom_sf"/>
</dbReference>
<dbReference type="InterPro" id="IPR005321">
    <property type="entry name" value="Peptidase_S58_DmpA"/>
</dbReference>
<evidence type="ECO:0000256" key="1">
    <source>
        <dbReference type="ARBA" id="ARBA00007068"/>
    </source>
</evidence>
<dbReference type="GO" id="GO:0004177">
    <property type="term" value="F:aminopeptidase activity"/>
    <property type="evidence" value="ECO:0007669"/>
    <property type="project" value="TreeGrafter"/>
</dbReference>
<protein>
    <submittedName>
        <fullName evidence="2">P1 family peptidase</fullName>
    </submittedName>
</protein>
<keyword evidence="3" id="KW-1185">Reference proteome</keyword>
<dbReference type="RefSeq" id="WP_136843315.1">
    <property type="nucleotide sequence ID" value="NZ_SUPL01000004.1"/>
</dbReference>
<evidence type="ECO:0000313" key="3">
    <source>
        <dbReference type="Proteomes" id="UP000307657"/>
    </source>
</evidence>
<dbReference type="Gene3D" id="3.60.70.12">
    <property type="entry name" value="L-amino peptidase D-ALA esterase/amidase"/>
    <property type="match status" value="1"/>
</dbReference>
<dbReference type="PANTHER" id="PTHR36512">
    <property type="entry name" value="D-AMINOPEPTIDASE"/>
    <property type="match status" value="1"/>
</dbReference>
<reference evidence="2 3" key="1">
    <citation type="submission" date="2019-04" db="EMBL/GenBank/DDBJ databases">
        <title>Lacinutrix sp. nov., isolated from marine water.</title>
        <authorList>
            <person name="Kim W."/>
        </authorList>
    </citation>
    <scope>NUCLEOTIDE SEQUENCE [LARGE SCALE GENOMIC DNA]</scope>
    <source>
        <strain evidence="2 3">CAU 1491</strain>
    </source>
</reference>
<gene>
    <name evidence="2" type="ORF">E5167_09225</name>
</gene>
<dbReference type="EMBL" id="SUPL01000004">
    <property type="protein sequence ID" value="TJY36032.1"/>
    <property type="molecule type" value="Genomic_DNA"/>
</dbReference>
<accession>A0A4U0F062</accession>
<dbReference type="SUPFAM" id="SSF56266">
    <property type="entry name" value="DmpA/ArgJ-like"/>
    <property type="match status" value="1"/>
</dbReference>
<dbReference type="Proteomes" id="UP000307657">
    <property type="component" value="Unassembled WGS sequence"/>
</dbReference>
<dbReference type="AlphaFoldDB" id="A0A4U0F062"/>
<organism evidence="2 3">
    <name type="scientific">Pontimicrobium aquaticum</name>
    <dbReference type="NCBI Taxonomy" id="2565367"/>
    <lineage>
        <taxon>Bacteria</taxon>
        <taxon>Pseudomonadati</taxon>
        <taxon>Bacteroidota</taxon>
        <taxon>Flavobacteriia</taxon>
        <taxon>Flavobacteriales</taxon>
        <taxon>Flavobacteriaceae</taxon>
        <taxon>Pontimicrobium</taxon>
    </lineage>
</organism>
<dbReference type="OrthoDB" id="9770388at2"/>
<proteinExistence type="inferred from homology"/>
<dbReference type="CDD" id="cd02253">
    <property type="entry name" value="DmpA"/>
    <property type="match status" value="1"/>
</dbReference>
<comment type="caution">
    <text evidence="2">The sequence shown here is derived from an EMBL/GenBank/DDBJ whole genome shotgun (WGS) entry which is preliminary data.</text>
</comment>
<dbReference type="PANTHER" id="PTHR36512:SF3">
    <property type="entry name" value="BLR5678 PROTEIN"/>
    <property type="match status" value="1"/>
</dbReference>
<name>A0A4U0F062_9FLAO</name>
<comment type="similarity">
    <text evidence="1">Belongs to the peptidase S58 family.</text>
</comment>